<protein>
    <submittedName>
        <fullName evidence="2">Uncharacterized protein</fullName>
    </submittedName>
</protein>
<evidence type="ECO:0000256" key="1">
    <source>
        <dbReference type="SAM" id="MobiDB-lite"/>
    </source>
</evidence>
<dbReference type="Proteomes" id="UP000320762">
    <property type="component" value="Unassembled WGS sequence"/>
</dbReference>
<dbReference type="EMBL" id="VDMD01000005">
    <property type="protein sequence ID" value="TRM65156.1"/>
    <property type="molecule type" value="Genomic_DNA"/>
</dbReference>
<feature type="compositionally biased region" description="Low complexity" evidence="1">
    <location>
        <begin position="1"/>
        <end position="22"/>
    </location>
</feature>
<proteinExistence type="predicted"/>
<gene>
    <name evidence="2" type="ORF">BD626DRAFT_214370</name>
</gene>
<accession>A0A550CK40</accession>
<organism evidence="2 3">
    <name type="scientific">Schizophyllum amplum</name>
    <dbReference type="NCBI Taxonomy" id="97359"/>
    <lineage>
        <taxon>Eukaryota</taxon>
        <taxon>Fungi</taxon>
        <taxon>Dikarya</taxon>
        <taxon>Basidiomycota</taxon>
        <taxon>Agaricomycotina</taxon>
        <taxon>Agaricomycetes</taxon>
        <taxon>Agaricomycetidae</taxon>
        <taxon>Agaricales</taxon>
        <taxon>Schizophyllaceae</taxon>
        <taxon>Schizophyllum</taxon>
    </lineage>
</organism>
<dbReference type="AlphaFoldDB" id="A0A550CK40"/>
<feature type="region of interest" description="Disordered" evidence="1">
    <location>
        <begin position="1"/>
        <end position="23"/>
    </location>
</feature>
<keyword evidence="3" id="KW-1185">Reference proteome</keyword>
<evidence type="ECO:0000313" key="3">
    <source>
        <dbReference type="Proteomes" id="UP000320762"/>
    </source>
</evidence>
<evidence type="ECO:0000313" key="2">
    <source>
        <dbReference type="EMBL" id="TRM65156.1"/>
    </source>
</evidence>
<sequence length="242" mass="26158">MSVSTESISPPTAPISISTGPTNADLRLAVPADQAVPAELILPGGDDDPADLSLADADELKTYQAGFFAAGEAARDASEASSFHADASSYKADPSSFSVDSSSLTATTATQAPLPHLPLPPIPRRFSHSPRDRDIYCWGYYDHAFVGVLAKRGAGDRLYDEYMMGMLGSEQDVLGKHTSALGKHMSPPSDEVRAYRVGWLDAKYVTANPVQSKVRSSYWAGGFRRAHIDKFDAAYNYKHRND</sequence>
<comment type="caution">
    <text evidence="2">The sequence shown here is derived from an EMBL/GenBank/DDBJ whole genome shotgun (WGS) entry which is preliminary data.</text>
</comment>
<name>A0A550CK40_9AGAR</name>
<reference evidence="2 3" key="1">
    <citation type="journal article" date="2019" name="New Phytol.">
        <title>Comparative genomics reveals unique wood-decay strategies and fruiting body development in the Schizophyllaceae.</title>
        <authorList>
            <person name="Almasi E."/>
            <person name="Sahu N."/>
            <person name="Krizsan K."/>
            <person name="Balint B."/>
            <person name="Kovacs G.M."/>
            <person name="Kiss B."/>
            <person name="Cseklye J."/>
            <person name="Drula E."/>
            <person name="Henrissat B."/>
            <person name="Nagy I."/>
            <person name="Chovatia M."/>
            <person name="Adam C."/>
            <person name="LaButti K."/>
            <person name="Lipzen A."/>
            <person name="Riley R."/>
            <person name="Grigoriev I.V."/>
            <person name="Nagy L.G."/>
        </authorList>
    </citation>
    <scope>NUCLEOTIDE SEQUENCE [LARGE SCALE GENOMIC DNA]</scope>
    <source>
        <strain evidence="2 3">NL-1724</strain>
    </source>
</reference>